<dbReference type="AlphaFoldDB" id="A7NLC2"/>
<dbReference type="EMBL" id="CP000804">
    <property type="protein sequence ID" value="ABU58305.1"/>
    <property type="molecule type" value="Genomic_DNA"/>
</dbReference>
<gene>
    <name evidence="1" type="ordered locus">Rcas_2222</name>
</gene>
<dbReference type="eggNOG" id="ENOG5031ZRX">
    <property type="taxonomic scope" value="Bacteria"/>
</dbReference>
<proteinExistence type="predicted"/>
<dbReference type="HOGENOM" id="CLU_2603851_0_0_0"/>
<evidence type="ECO:0000313" key="1">
    <source>
        <dbReference type="EMBL" id="ABU58305.1"/>
    </source>
</evidence>
<dbReference type="STRING" id="383372.Rcas_2222"/>
<name>A7NLC2_ROSCS</name>
<sequence>MTPSPHNEPLEQLANALNQRGLATPARILLDILAPLGFIAGQITLFARPFVPGDRWARYIDALSDRQGWEQLRDILNRDC</sequence>
<dbReference type="RefSeq" id="WP_012120729.1">
    <property type="nucleotide sequence ID" value="NC_009767.1"/>
</dbReference>
<evidence type="ECO:0000313" key="2">
    <source>
        <dbReference type="Proteomes" id="UP000000263"/>
    </source>
</evidence>
<dbReference type="KEGG" id="rca:Rcas_2222"/>
<dbReference type="Proteomes" id="UP000000263">
    <property type="component" value="Chromosome"/>
</dbReference>
<protein>
    <submittedName>
        <fullName evidence="1">Uncharacterized protein</fullName>
    </submittedName>
</protein>
<keyword evidence="2" id="KW-1185">Reference proteome</keyword>
<accession>A7NLC2</accession>
<reference evidence="1 2" key="1">
    <citation type="submission" date="2007-08" db="EMBL/GenBank/DDBJ databases">
        <title>Complete sequence of Roseiflexus castenholzii DSM 13941.</title>
        <authorList>
            <consortium name="US DOE Joint Genome Institute"/>
            <person name="Copeland A."/>
            <person name="Lucas S."/>
            <person name="Lapidus A."/>
            <person name="Barry K."/>
            <person name="Glavina del Rio T."/>
            <person name="Dalin E."/>
            <person name="Tice H."/>
            <person name="Pitluck S."/>
            <person name="Thompson L.S."/>
            <person name="Brettin T."/>
            <person name="Bruce D."/>
            <person name="Detter J.C."/>
            <person name="Han C."/>
            <person name="Tapia R."/>
            <person name="Schmutz J."/>
            <person name="Larimer F."/>
            <person name="Land M."/>
            <person name="Hauser L."/>
            <person name="Kyrpides N."/>
            <person name="Mikhailova N."/>
            <person name="Bryant D.A."/>
            <person name="Hanada S."/>
            <person name="Tsukatani Y."/>
            <person name="Richardson P."/>
        </authorList>
    </citation>
    <scope>NUCLEOTIDE SEQUENCE [LARGE SCALE GENOMIC DNA]</scope>
    <source>
        <strain evidence="2">DSM 13941 / HLO8</strain>
    </source>
</reference>
<organism evidence="1 2">
    <name type="scientific">Roseiflexus castenholzii (strain DSM 13941 / HLO8)</name>
    <dbReference type="NCBI Taxonomy" id="383372"/>
    <lineage>
        <taxon>Bacteria</taxon>
        <taxon>Bacillati</taxon>
        <taxon>Chloroflexota</taxon>
        <taxon>Chloroflexia</taxon>
        <taxon>Chloroflexales</taxon>
        <taxon>Roseiflexineae</taxon>
        <taxon>Roseiflexaceae</taxon>
        <taxon>Roseiflexus</taxon>
    </lineage>
</organism>
<dbReference type="OrthoDB" id="9856081at2"/>